<evidence type="ECO:0000313" key="4">
    <source>
        <dbReference type="EMBL" id="ATB69176.1"/>
    </source>
</evidence>
<gene>
    <name evidence="3" type="ORF">SJPD1_0753</name>
    <name evidence="4" type="ORF">SJPD1_1064</name>
</gene>
<dbReference type="InterPro" id="IPR003346">
    <property type="entry name" value="Transposase_20"/>
</dbReference>
<dbReference type="PANTHER" id="PTHR33055">
    <property type="entry name" value="TRANSPOSASE FOR INSERTION SEQUENCE ELEMENT IS1111A"/>
    <property type="match status" value="1"/>
</dbReference>
<organism evidence="4 5">
    <name type="scientific">Sulfurospirillum diekertiae</name>
    <dbReference type="NCBI Taxonomy" id="1854492"/>
    <lineage>
        <taxon>Bacteria</taxon>
        <taxon>Pseudomonadati</taxon>
        <taxon>Campylobacterota</taxon>
        <taxon>Epsilonproteobacteria</taxon>
        <taxon>Campylobacterales</taxon>
        <taxon>Sulfurospirillaceae</taxon>
        <taxon>Sulfurospirillum</taxon>
    </lineage>
</organism>
<feature type="domain" description="Transposase IS110-like N-terminal" evidence="1">
    <location>
        <begin position="6"/>
        <end position="131"/>
    </location>
</feature>
<dbReference type="InterPro" id="IPR002525">
    <property type="entry name" value="Transp_IS110-like_N"/>
</dbReference>
<name>A0A290HTM0_9BACT</name>
<evidence type="ECO:0000259" key="1">
    <source>
        <dbReference type="Pfam" id="PF01548"/>
    </source>
</evidence>
<evidence type="ECO:0000259" key="2">
    <source>
        <dbReference type="Pfam" id="PF02371"/>
    </source>
</evidence>
<reference evidence="4" key="3">
    <citation type="journal article" date="2020" name="MicrobiologyOpen">
        <title>Tetrachloroethene respiration in Sulfurospirillum species is regulated by a two-component system as unraveled by comparative genomics, transcriptomics, and regulator binding studies.</title>
        <authorList>
            <person name="Esken J."/>
            <person name="Goris T."/>
            <person name="Gadkari J."/>
            <person name="Bischler T."/>
            <person name="Forstner K.U."/>
            <person name="Sharma C.M."/>
            <person name="Diekert G."/>
            <person name="Schubert T."/>
        </authorList>
    </citation>
    <scope>NUCLEOTIDE SEQUENCE</scope>
    <source>
        <strain evidence="4">JPD-1</strain>
    </source>
</reference>
<dbReference type="PANTHER" id="PTHR33055:SF3">
    <property type="entry name" value="PUTATIVE TRANSPOSASE FOR IS117-RELATED"/>
    <property type="match status" value="1"/>
</dbReference>
<accession>A0A290HTM0</accession>
<reference evidence="5" key="1">
    <citation type="submission" date="2017-09" db="EMBL/GenBank/DDBJ databases">
        <title>The complete genome of Sulfurospirillum sp. JPD-1.</title>
        <authorList>
            <person name="Goris T."/>
        </authorList>
    </citation>
    <scope>NUCLEOTIDE SEQUENCE [LARGE SCALE GENOMIC DNA]</scope>
    <source>
        <strain evidence="5">JPD-1</strain>
    </source>
</reference>
<dbReference type="KEGG" id="sulj:SJPD1_0753"/>
<dbReference type="Proteomes" id="UP000217349">
    <property type="component" value="Chromosome"/>
</dbReference>
<dbReference type="KEGG" id="sulj:SJPD1_1064"/>
<proteinExistence type="predicted"/>
<reference evidence="4" key="2">
    <citation type="submission" date="2017-09" db="EMBL/GenBank/DDBJ databases">
        <authorList>
            <person name="Goris T."/>
        </authorList>
    </citation>
    <scope>NUCLEOTIDE SEQUENCE</scope>
    <source>
        <strain evidence="4">JPD-1</strain>
    </source>
</reference>
<dbReference type="GO" id="GO:0006313">
    <property type="term" value="P:DNA transposition"/>
    <property type="evidence" value="ECO:0007669"/>
    <property type="project" value="InterPro"/>
</dbReference>
<dbReference type="OrthoDB" id="9795150at2"/>
<dbReference type="InterPro" id="IPR047650">
    <property type="entry name" value="Transpos_IS110"/>
</dbReference>
<sequence>MRKVFVGVDVAKDKLDISITLDGLKYDPLQILNNESSILGFFDYLKATYKKSELFFGYEATSNYMHVLQKLLTVHDFKQIMINPYMMSHYLKHLNSRKKSDLADSLGIAKYIQTLDQEEFKTIFNQSDKTLRKYTSSINLLRKLDTQLSNFVHSQKENPIVSLDSFLCILKLKILETKKGLEKEAEKVLKELFPHVIELQKEIKGVGYALLLELVPIFLKSQNYTLKQLQSFVGLSPRVFESGTSVHKKESMSKRGSSLVRKLLYLCAMSAIRFNPIIKEKYTRLVESGKNKMVALVACMSHLFRAVYVKFHQGLVNA</sequence>
<evidence type="ECO:0000313" key="5">
    <source>
        <dbReference type="Proteomes" id="UP000217349"/>
    </source>
</evidence>
<dbReference type="GO" id="GO:0004803">
    <property type="term" value="F:transposase activity"/>
    <property type="evidence" value="ECO:0007669"/>
    <property type="project" value="InterPro"/>
</dbReference>
<feature type="domain" description="Transposase IS116/IS110/IS902 C-terminal" evidence="2">
    <location>
        <begin position="201"/>
        <end position="282"/>
    </location>
</feature>
<dbReference type="EMBL" id="CP023275">
    <property type="protein sequence ID" value="ATB68867.1"/>
    <property type="molecule type" value="Genomic_DNA"/>
</dbReference>
<dbReference type="GO" id="GO:0003677">
    <property type="term" value="F:DNA binding"/>
    <property type="evidence" value="ECO:0007669"/>
    <property type="project" value="InterPro"/>
</dbReference>
<evidence type="ECO:0000313" key="3">
    <source>
        <dbReference type="EMBL" id="ATB68867.1"/>
    </source>
</evidence>
<dbReference type="EMBL" id="CP023275">
    <property type="protein sequence ID" value="ATB69176.1"/>
    <property type="molecule type" value="Genomic_DNA"/>
</dbReference>
<dbReference type="RefSeq" id="WP_096046015.1">
    <property type="nucleotide sequence ID" value="NZ_CP023275.1"/>
</dbReference>
<dbReference type="Pfam" id="PF01548">
    <property type="entry name" value="DEDD_Tnp_IS110"/>
    <property type="match status" value="1"/>
</dbReference>
<protein>
    <submittedName>
        <fullName evidence="4">Uncharacterized protein</fullName>
    </submittedName>
</protein>
<dbReference type="Pfam" id="PF02371">
    <property type="entry name" value="Transposase_20"/>
    <property type="match status" value="1"/>
</dbReference>
<dbReference type="AlphaFoldDB" id="A0A290HTM0"/>